<accession>A0ACC2CYB3</accession>
<sequence length="218" mass="24983">MMAQQQHAHPYVPRTLELPGFVPPSFSSPFLFGVYGAASLLLVVLTWSISKRHAHLNKVERLLLCWWWFTGLTHVILEGYFVFTPDFYKKQSNFLADVWKEYSKGDSRYAARDMAVISVEGITAVLAGPASLLAVYSIIARRPYQHPLQLIISVGQLYGDAVYFITYFFGGTEHRLPGLTYFWLYIVFMNGIWVVIPSIIAIRSWNKIIHAFTKQKET</sequence>
<comment type="caution">
    <text evidence="1">The sequence shown here is derived from an EMBL/GenBank/DDBJ whole genome shotgun (WGS) entry which is preliminary data.</text>
</comment>
<proteinExistence type="predicted"/>
<gene>
    <name evidence="1" type="ORF">O6H91_08G062200</name>
</gene>
<keyword evidence="2" id="KW-1185">Reference proteome</keyword>
<protein>
    <submittedName>
        <fullName evidence="1">Uncharacterized protein</fullName>
    </submittedName>
</protein>
<name>A0ACC2CYB3_DIPCM</name>
<evidence type="ECO:0000313" key="1">
    <source>
        <dbReference type="EMBL" id="KAJ7546952.1"/>
    </source>
</evidence>
<evidence type="ECO:0000313" key="2">
    <source>
        <dbReference type="Proteomes" id="UP001162992"/>
    </source>
</evidence>
<organism evidence="1 2">
    <name type="scientific">Diphasiastrum complanatum</name>
    <name type="common">Issler's clubmoss</name>
    <name type="synonym">Lycopodium complanatum</name>
    <dbReference type="NCBI Taxonomy" id="34168"/>
    <lineage>
        <taxon>Eukaryota</taxon>
        <taxon>Viridiplantae</taxon>
        <taxon>Streptophyta</taxon>
        <taxon>Embryophyta</taxon>
        <taxon>Tracheophyta</taxon>
        <taxon>Lycopodiopsida</taxon>
        <taxon>Lycopodiales</taxon>
        <taxon>Lycopodiaceae</taxon>
        <taxon>Lycopodioideae</taxon>
        <taxon>Diphasiastrum</taxon>
    </lineage>
</organism>
<dbReference type="EMBL" id="CM055099">
    <property type="protein sequence ID" value="KAJ7546952.1"/>
    <property type="molecule type" value="Genomic_DNA"/>
</dbReference>
<reference evidence="2" key="1">
    <citation type="journal article" date="2024" name="Proc. Natl. Acad. Sci. U.S.A.">
        <title>Extraordinary preservation of gene collinearity over three hundred million years revealed in homosporous lycophytes.</title>
        <authorList>
            <person name="Li C."/>
            <person name="Wickell D."/>
            <person name="Kuo L.Y."/>
            <person name="Chen X."/>
            <person name="Nie B."/>
            <person name="Liao X."/>
            <person name="Peng D."/>
            <person name="Ji J."/>
            <person name="Jenkins J."/>
            <person name="Williams M."/>
            <person name="Shu S."/>
            <person name="Plott C."/>
            <person name="Barry K."/>
            <person name="Rajasekar S."/>
            <person name="Grimwood J."/>
            <person name="Han X."/>
            <person name="Sun S."/>
            <person name="Hou Z."/>
            <person name="He W."/>
            <person name="Dai G."/>
            <person name="Sun C."/>
            <person name="Schmutz J."/>
            <person name="Leebens-Mack J.H."/>
            <person name="Li F.W."/>
            <person name="Wang L."/>
        </authorList>
    </citation>
    <scope>NUCLEOTIDE SEQUENCE [LARGE SCALE GENOMIC DNA]</scope>
    <source>
        <strain evidence="2">cv. PW_Plant_1</strain>
    </source>
</reference>
<dbReference type="Proteomes" id="UP001162992">
    <property type="component" value="Chromosome 8"/>
</dbReference>